<dbReference type="Pfam" id="PF01841">
    <property type="entry name" value="Transglut_core"/>
    <property type="match status" value="1"/>
</dbReference>
<dbReference type="EMBL" id="JAKRYL010000025">
    <property type="protein sequence ID" value="MCL7749225.1"/>
    <property type="molecule type" value="Genomic_DNA"/>
</dbReference>
<organism evidence="4 5">
    <name type="scientific">Halalkalibacter alkaliphilus</name>
    <dbReference type="NCBI Taxonomy" id="2917993"/>
    <lineage>
        <taxon>Bacteria</taxon>
        <taxon>Bacillati</taxon>
        <taxon>Bacillota</taxon>
        <taxon>Bacilli</taxon>
        <taxon>Bacillales</taxon>
        <taxon>Bacillaceae</taxon>
        <taxon>Halalkalibacter</taxon>
    </lineage>
</organism>
<dbReference type="RefSeq" id="WP_250098092.1">
    <property type="nucleotide sequence ID" value="NZ_JAKRYL010000025.1"/>
</dbReference>
<feature type="region of interest" description="Disordered" evidence="1">
    <location>
        <begin position="236"/>
        <end position="262"/>
    </location>
</feature>
<evidence type="ECO:0000313" key="4">
    <source>
        <dbReference type="EMBL" id="MCL7749225.1"/>
    </source>
</evidence>
<feature type="domain" description="Transglutaminase-like" evidence="3">
    <location>
        <begin position="509"/>
        <end position="592"/>
    </location>
</feature>
<keyword evidence="2" id="KW-1133">Transmembrane helix</keyword>
<name>A0A9X2CW58_9BACI</name>
<feature type="compositionally biased region" description="Basic and acidic residues" evidence="1">
    <location>
        <begin position="734"/>
        <end position="749"/>
    </location>
</feature>
<reference evidence="4" key="1">
    <citation type="submission" date="2022-02" db="EMBL/GenBank/DDBJ databases">
        <title>Halalkalibacter sp. nov. isolated from Lonar Lake, India.</title>
        <authorList>
            <person name="Joshi A."/>
            <person name="Thite S."/>
            <person name="Lodha T."/>
        </authorList>
    </citation>
    <scope>NUCLEOTIDE SEQUENCE</scope>
    <source>
        <strain evidence="4">MEB205</strain>
    </source>
</reference>
<dbReference type="AlphaFoldDB" id="A0A9X2CW58"/>
<proteinExistence type="predicted"/>
<dbReference type="Gene3D" id="3.10.620.30">
    <property type="match status" value="1"/>
</dbReference>
<feature type="transmembrane region" description="Helical" evidence="2">
    <location>
        <begin position="157"/>
        <end position="176"/>
    </location>
</feature>
<feature type="compositionally biased region" description="Basic and acidic residues" evidence="1">
    <location>
        <begin position="242"/>
        <end position="252"/>
    </location>
</feature>
<dbReference type="InterPro" id="IPR038765">
    <property type="entry name" value="Papain-like_cys_pep_sf"/>
</dbReference>
<feature type="transmembrane region" description="Helical" evidence="2">
    <location>
        <begin position="101"/>
        <end position="122"/>
    </location>
</feature>
<feature type="transmembrane region" description="Helical" evidence="2">
    <location>
        <begin position="630"/>
        <end position="648"/>
    </location>
</feature>
<accession>A0A9X2CW58</accession>
<dbReference type="Pfam" id="PF11992">
    <property type="entry name" value="TgpA_N"/>
    <property type="match status" value="1"/>
</dbReference>
<dbReference type="InterPro" id="IPR021878">
    <property type="entry name" value="TgpA_N"/>
</dbReference>
<feature type="transmembrane region" description="Helical" evidence="2">
    <location>
        <begin position="36"/>
        <end position="52"/>
    </location>
</feature>
<feature type="transmembrane region" description="Helical" evidence="2">
    <location>
        <begin position="129"/>
        <end position="145"/>
    </location>
</feature>
<gene>
    <name evidence="4" type="ORF">MF646_19060</name>
</gene>
<comment type="caution">
    <text evidence="4">The sequence shown here is derived from an EMBL/GenBank/DDBJ whole genome shotgun (WGS) entry which is preliminary data.</text>
</comment>
<feature type="transmembrane region" description="Helical" evidence="2">
    <location>
        <begin position="12"/>
        <end position="30"/>
    </location>
</feature>
<dbReference type="SMART" id="SM00460">
    <property type="entry name" value="TGc"/>
    <property type="match status" value="1"/>
</dbReference>
<keyword evidence="2" id="KW-0812">Transmembrane</keyword>
<dbReference type="PANTHER" id="PTHR42736">
    <property type="entry name" value="PROTEIN-GLUTAMINE GAMMA-GLUTAMYLTRANSFERASE"/>
    <property type="match status" value="1"/>
</dbReference>
<keyword evidence="2" id="KW-0472">Membrane</keyword>
<dbReference type="InterPro" id="IPR002931">
    <property type="entry name" value="Transglutaminase-like"/>
</dbReference>
<dbReference type="Proteomes" id="UP001139150">
    <property type="component" value="Unassembled WGS sequence"/>
</dbReference>
<evidence type="ECO:0000256" key="1">
    <source>
        <dbReference type="SAM" id="MobiDB-lite"/>
    </source>
</evidence>
<dbReference type="SUPFAM" id="SSF54001">
    <property type="entry name" value="Cysteine proteinases"/>
    <property type="match status" value="1"/>
</dbReference>
<dbReference type="InterPro" id="IPR052901">
    <property type="entry name" value="Bact_TGase-like"/>
</dbReference>
<evidence type="ECO:0000313" key="5">
    <source>
        <dbReference type="Proteomes" id="UP001139150"/>
    </source>
</evidence>
<feature type="transmembrane region" description="Helical" evidence="2">
    <location>
        <begin position="64"/>
        <end position="81"/>
    </location>
</feature>
<evidence type="ECO:0000256" key="2">
    <source>
        <dbReference type="SAM" id="Phobius"/>
    </source>
</evidence>
<feature type="transmembrane region" description="Helical" evidence="2">
    <location>
        <begin position="188"/>
        <end position="212"/>
    </location>
</feature>
<dbReference type="PANTHER" id="PTHR42736:SF1">
    <property type="entry name" value="PROTEIN-GLUTAMINE GAMMA-GLUTAMYLTRANSFERASE"/>
    <property type="match status" value="1"/>
</dbReference>
<sequence length="772" mass="89431">MKRIDWLQSSAVMLAGYFLYLCTSMTALYFNMEAKPALIAALLIVALFEILFPVKKVVQRWPQLLLLMIGALWYSGWRPSFYSARSFEQLWHMVMSDITQLTVLVPTIFYIIGTWVLFLVAIKWFQNKFRTIAALFVCTVLTALIDTFTRHSFSTEIMLMVCTILALLVVHHFLMLRKKSPDGWSHLTYYPELLIIPVGLFFGLILTAILLLPDTKPLVTDPITAWRSYTATEGAVSSNLGNDRESSTKAREQISGYSRDNSQLGGSFDFDYSPVMTVETTDPYYWRGESRHYYSGAGWEDPDFSFLTPLLISNNTVTELSNQHENEFVPDRSRLETRTVTQTIEFYEESPFLYPVLFGAYSMTSIEIIEDREKENVSEHASLVDFLREDQEDSASLAWLPEVEEIHYFADGKAYPKKYKVVSEVPVIDEEALRKVNRIEQLGEWERYLQLPDELPERVSELAKEISIDQTNPYDQVKAIEAYLRETYEYTTEPDDHLGESEDFVDRFLFEVQEGYCDYFSTAMVILTRSLDIPARWVKGYTEGSVRDDEMMYSYIENNRGPGTYSVSNSNAHSWAEVYFEGYGWIPFEPTPAFSIPLIRGAEESNWAEREETASFEEENNESEFLFSRWYLLFASLVVVGLILFFIIRKKGLLLKLRWKRKKSKTAKARLIYEFESFLQFARRKGFKVNEHETMKETMEQWTAKQPHLQKDLSELLVLFEKAKYSGEKISQEEVDKGRRMMDGVREKMNGGGHRGQVPCPTLSLLATNKKK</sequence>
<feature type="region of interest" description="Disordered" evidence="1">
    <location>
        <begin position="734"/>
        <end position="763"/>
    </location>
</feature>
<evidence type="ECO:0000259" key="3">
    <source>
        <dbReference type="SMART" id="SM00460"/>
    </source>
</evidence>
<protein>
    <submittedName>
        <fullName evidence="4">Transglutaminase-like domain-containing protein</fullName>
    </submittedName>
</protein>
<keyword evidence="5" id="KW-1185">Reference proteome</keyword>